<keyword evidence="2" id="KW-1185">Reference proteome</keyword>
<dbReference type="InterPro" id="IPR004027">
    <property type="entry name" value="SEC_C_motif"/>
</dbReference>
<evidence type="ECO:0008006" key="3">
    <source>
        <dbReference type="Google" id="ProtNLM"/>
    </source>
</evidence>
<protein>
    <recommendedName>
        <fullName evidence="3">SEC-C domain-containing protein</fullName>
    </recommendedName>
</protein>
<accession>A0A550J7A2</accession>
<dbReference type="Gene3D" id="3.10.450.50">
    <property type="match status" value="1"/>
</dbReference>
<sequence>MRMFAWLNKLFRRETRAELPDSLVDLRGTDPCWCGSGRKYARCHRPEDRRRMRELGISPAAYRGNPFV</sequence>
<name>A0A550J7A2_9BACT</name>
<dbReference type="Proteomes" id="UP000317155">
    <property type="component" value="Unassembled WGS sequence"/>
</dbReference>
<reference evidence="1 2" key="1">
    <citation type="submission" date="2019-07" db="EMBL/GenBank/DDBJ databases">
        <title>Insights of Desulfuromonas acetexigens electromicrobiology.</title>
        <authorList>
            <person name="Katuri K."/>
            <person name="Sapireddy V."/>
            <person name="Shaw D.R."/>
            <person name="Saikaly P."/>
        </authorList>
    </citation>
    <scope>NUCLEOTIDE SEQUENCE [LARGE SCALE GENOMIC DNA]</scope>
    <source>
        <strain evidence="1 2">2873</strain>
    </source>
</reference>
<evidence type="ECO:0000313" key="1">
    <source>
        <dbReference type="EMBL" id="TRO79109.1"/>
    </source>
</evidence>
<dbReference type="OrthoDB" id="9782387at2"/>
<organism evidence="1 2">
    <name type="scientific">Trichloromonas acetexigens</name>
    <dbReference type="NCBI Taxonomy" id="38815"/>
    <lineage>
        <taxon>Bacteria</taxon>
        <taxon>Pseudomonadati</taxon>
        <taxon>Thermodesulfobacteriota</taxon>
        <taxon>Desulfuromonadia</taxon>
        <taxon>Desulfuromonadales</taxon>
        <taxon>Trichloromonadaceae</taxon>
        <taxon>Trichloromonas</taxon>
    </lineage>
</organism>
<dbReference type="SUPFAM" id="SSF103642">
    <property type="entry name" value="Sec-C motif"/>
    <property type="match status" value="1"/>
</dbReference>
<comment type="caution">
    <text evidence="1">The sequence shown here is derived from an EMBL/GenBank/DDBJ whole genome shotgun (WGS) entry which is preliminary data.</text>
</comment>
<gene>
    <name evidence="1" type="ORF">FL622_14090</name>
</gene>
<dbReference type="AlphaFoldDB" id="A0A550J7A2"/>
<dbReference type="Pfam" id="PF02810">
    <property type="entry name" value="SEC-C"/>
    <property type="match status" value="1"/>
</dbReference>
<proteinExistence type="predicted"/>
<dbReference type="EMBL" id="VJVV01000012">
    <property type="protein sequence ID" value="TRO79109.1"/>
    <property type="molecule type" value="Genomic_DNA"/>
</dbReference>
<evidence type="ECO:0000313" key="2">
    <source>
        <dbReference type="Proteomes" id="UP000317155"/>
    </source>
</evidence>